<gene>
    <name evidence="1" type="ORF">AUR56_00020</name>
</gene>
<proteinExistence type="predicted"/>
<organism evidence="1">
    <name type="scientific">Skeletonema virus LDF-2015a</name>
    <dbReference type="NCBI Taxonomy" id="1769778"/>
    <lineage>
        <taxon>Viruses</taxon>
    </lineage>
</organism>
<dbReference type="EMBL" id="KU382255">
    <property type="protein sequence ID" value="ANR76365.1"/>
    <property type="molecule type" value="Genomic_DNA"/>
</dbReference>
<protein>
    <submittedName>
        <fullName evidence="1">Uncharacterized protein</fullName>
    </submittedName>
</protein>
<evidence type="ECO:0000313" key="1">
    <source>
        <dbReference type="EMBL" id="ANR76365.1"/>
    </source>
</evidence>
<name>A0A1B1IHW3_9VIRU</name>
<accession>A0A1B1IHW3</accession>
<reference evidence="1" key="1">
    <citation type="submission" date="2015-12" db="EMBL/GenBank/DDBJ databases">
        <authorList>
            <person name="Shamseldin A."/>
            <person name="Moawad H."/>
            <person name="Abd El-Rahim W.M."/>
            <person name="Sadowsky M.J."/>
        </authorList>
    </citation>
    <scope>NUCLEOTIDE SEQUENCE</scope>
    <source>
        <strain evidence="1">WHH01</strain>
    </source>
</reference>
<sequence length="206" mass="22408">MCHACGHVPARAAGKLLVERRTADDFLAIADKANGLRVHIDAGGVVGVAVRRRAAGHLDIVAAFDLGRIAVNGHIALIFRRTNRQRGREFHDPASRAVFPTGFGRAGLRVLALFVAVVHLPRKRLRGQSLLDLLHHVRDMAVAGHCGLLQRAKQFVHARSVLFDRQRKPVVLFVVGDRAVIGVGGLLRPRIAADDTTDRGREVFAG</sequence>